<evidence type="ECO:0000256" key="11">
    <source>
        <dbReference type="ARBA" id="ARBA00023004"/>
    </source>
</evidence>
<dbReference type="SUPFAM" id="SSF102114">
    <property type="entry name" value="Radical SAM enzymes"/>
    <property type="match status" value="1"/>
</dbReference>
<dbReference type="PANTHER" id="PTHR30544:SF5">
    <property type="entry name" value="RADICAL SAM CORE DOMAIN-CONTAINING PROTEIN"/>
    <property type="match status" value="1"/>
</dbReference>
<feature type="binding site" evidence="14">
    <location>
        <position position="134"/>
    </location>
    <ligand>
        <name>[4Fe-4S] cluster</name>
        <dbReference type="ChEBI" id="CHEBI:49883"/>
        <note>4Fe-4S-S-AdoMet</note>
    </ligand>
</feature>
<keyword evidence="7 14" id="KW-0808">Transferase</keyword>
<feature type="active site" description="S-methylcysteine intermediate" evidence="14">
    <location>
        <position position="367"/>
    </location>
</feature>
<dbReference type="Gene3D" id="3.20.20.70">
    <property type="entry name" value="Aldolase class I"/>
    <property type="match status" value="1"/>
</dbReference>
<protein>
    <recommendedName>
        <fullName evidence="14">Dual-specificity RNA methyltransferase RlmN</fullName>
        <ecNumber evidence="14">2.1.1.192</ecNumber>
    </recommendedName>
    <alternativeName>
        <fullName evidence="14">23S rRNA (adenine(2503)-C(2))-methyltransferase</fullName>
    </alternativeName>
    <alternativeName>
        <fullName evidence="14">23S rRNA m2A2503 methyltransferase</fullName>
    </alternativeName>
    <alternativeName>
        <fullName evidence="14">Ribosomal RNA large subunit methyltransferase N</fullName>
    </alternativeName>
    <alternativeName>
        <fullName evidence="14">tRNA (adenine(37)-C(2))-methyltransferase</fullName>
    </alternativeName>
    <alternativeName>
        <fullName evidence="14">tRNA m2A37 methyltransferase</fullName>
    </alternativeName>
</protein>
<dbReference type="GO" id="GO:0070040">
    <property type="term" value="F:rRNA (adenine(2503)-C2-)-methyltransferase activity"/>
    <property type="evidence" value="ECO:0007669"/>
    <property type="project" value="UniProtKB-UniRule"/>
</dbReference>
<keyword evidence="13 14" id="KW-1015">Disulfide bond</keyword>
<comment type="caution">
    <text evidence="14">Lacks conserved residue(s) required for the propagation of feature annotation.</text>
</comment>
<dbReference type="InterPro" id="IPR058240">
    <property type="entry name" value="rSAM_sf"/>
</dbReference>
<evidence type="ECO:0000256" key="4">
    <source>
        <dbReference type="ARBA" id="ARBA00022490"/>
    </source>
</evidence>
<evidence type="ECO:0000256" key="9">
    <source>
        <dbReference type="ARBA" id="ARBA00022694"/>
    </source>
</evidence>
<dbReference type="SFLD" id="SFLDF00275">
    <property type="entry name" value="adenosine_C2_methyltransferase"/>
    <property type="match status" value="1"/>
</dbReference>
<feature type="domain" description="Radical SAM core" evidence="15">
    <location>
        <begin position="120"/>
        <end position="362"/>
    </location>
</feature>
<proteinExistence type="inferred from homology"/>
<evidence type="ECO:0000259" key="15">
    <source>
        <dbReference type="PROSITE" id="PS51918"/>
    </source>
</evidence>
<feature type="active site" description="Proton acceptor" evidence="14">
    <location>
        <position position="114"/>
    </location>
</feature>
<dbReference type="NCBIfam" id="TIGR00048">
    <property type="entry name" value="rRNA_mod_RlmN"/>
    <property type="match status" value="1"/>
</dbReference>
<comment type="similarity">
    <text evidence="2 14">Belongs to the radical SAM superfamily. RlmN family.</text>
</comment>
<dbReference type="EMBL" id="JAEPRQ010000001">
    <property type="protein sequence ID" value="MBK4214471.1"/>
    <property type="molecule type" value="Genomic_DNA"/>
</dbReference>
<dbReference type="InterPro" id="IPR040072">
    <property type="entry name" value="Methyltransferase_A"/>
</dbReference>
<dbReference type="SFLD" id="SFLDG01062">
    <property type="entry name" value="methyltransferase_(Class_A)"/>
    <property type="match status" value="1"/>
</dbReference>
<keyword evidence="4 14" id="KW-0963">Cytoplasm</keyword>
<evidence type="ECO:0000256" key="5">
    <source>
        <dbReference type="ARBA" id="ARBA00022552"/>
    </source>
</evidence>
<keyword evidence="6 14" id="KW-0489">Methyltransferase</keyword>
<dbReference type="Pfam" id="PF04055">
    <property type="entry name" value="Radical_SAM"/>
    <property type="match status" value="1"/>
</dbReference>
<dbReference type="GO" id="GO:0005737">
    <property type="term" value="C:cytoplasm"/>
    <property type="evidence" value="ECO:0007669"/>
    <property type="project" value="UniProtKB-SubCell"/>
</dbReference>
<dbReference type="Gene3D" id="1.10.150.530">
    <property type="match status" value="1"/>
</dbReference>
<dbReference type="GO" id="GO:0000049">
    <property type="term" value="F:tRNA binding"/>
    <property type="evidence" value="ECO:0007669"/>
    <property type="project" value="UniProtKB-UniRule"/>
</dbReference>
<evidence type="ECO:0000313" key="17">
    <source>
        <dbReference type="Proteomes" id="UP000640485"/>
    </source>
</evidence>
<dbReference type="PANTHER" id="PTHR30544">
    <property type="entry name" value="23S RRNA METHYLTRANSFERASE"/>
    <property type="match status" value="1"/>
</dbReference>
<keyword evidence="17" id="KW-1185">Reference proteome</keyword>
<dbReference type="GO" id="GO:0070475">
    <property type="term" value="P:rRNA base methylation"/>
    <property type="evidence" value="ECO:0007669"/>
    <property type="project" value="UniProtKB-UniRule"/>
</dbReference>
<dbReference type="InterPro" id="IPR013785">
    <property type="entry name" value="Aldolase_TIM"/>
</dbReference>
<dbReference type="RefSeq" id="WP_200683117.1">
    <property type="nucleotide sequence ID" value="NZ_JAEPRQ010000001.1"/>
</dbReference>
<organism evidence="16 17">
    <name type="scientific">Paracoccus caeni</name>
    <dbReference type="NCBI Taxonomy" id="657651"/>
    <lineage>
        <taxon>Bacteria</taxon>
        <taxon>Pseudomonadati</taxon>
        <taxon>Pseudomonadota</taxon>
        <taxon>Alphaproteobacteria</taxon>
        <taxon>Rhodobacterales</taxon>
        <taxon>Paracoccaceae</taxon>
        <taxon>Paracoccus</taxon>
    </lineage>
</organism>
<comment type="catalytic activity">
    <reaction evidence="14">
        <text>adenosine(2503) in 23S rRNA + 2 reduced [2Fe-2S]-[ferredoxin] + 2 S-adenosyl-L-methionine = 2-methyladenosine(2503) in 23S rRNA + 5'-deoxyadenosine + L-methionine + 2 oxidized [2Fe-2S]-[ferredoxin] + S-adenosyl-L-homocysteine</text>
        <dbReference type="Rhea" id="RHEA:42916"/>
        <dbReference type="Rhea" id="RHEA-COMP:10000"/>
        <dbReference type="Rhea" id="RHEA-COMP:10001"/>
        <dbReference type="Rhea" id="RHEA-COMP:10152"/>
        <dbReference type="Rhea" id="RHEA-COMP:10282"/>
        <dbReference type="ChEBI" id="CHEBI:17319"/>
        <dbReference type="ChEBI" id="CHEBI:33737"/>
        <dbReference type="ChEBI" id="CHEBI:33738"/>
        <dbReference type="ChEBI" id="CHEBI:57844"/>
        <dbReference type="ChEBI" id="CHEBI:57856"/>
        <dbReference type="ChEBI" id="CHEBI:59789"/>
        <dbReference type="ChEBI" id="CHEBI:74411"/>
        <dbReference type="ChEBI" id="CHEBI:74497"/>
        <dbReference type="EC" id="2.1.1.192"/>
    </reaction>
</comment>
<dbReference type="EC" id="2.1.1.192" evidence="14"/>
<dbReference type="InterPro" id="IPR027492">
    <property type="entry name" value="RNA_MTrfase_RlmN"/>
</dbReference>
<comment type="function">
    <text evidence="14">Specifically methylates position 2 of adenine 2503 in 23S rRNA and position 2 of adenine 37 in tRNAs. m2A2503 modification seems to play a crucial role in the proofreading step occurring at the peptidyl transferase center and thus would serve to optimize ribosomal fidelity.</text>
</comment>
<dbReference type="PIRSF" id="PIRSF006004">
    <property type="entry name" value="CHP00048"/>
    <property type="match status" value="1"/>
</dbReference>
<keyword evidence="8 14" id="KW-0949">S-adenosyl-L-methionine</keyword>
<reference evidence="16" key="1">
    <citation type="submission" date="2021-01" db="EMBL/GenBank/DDBJ databases">
        <title>Paracoccus amoyensis sp. nov., isolated from the surface seawater along the coast of Xiamen Island, China.</title>
        <authorList>
            <person name="Lyu L."/>
        </authorList>
    </citation>
    <scope>NUCLEOTIDE SEQUENCE</scope>
    <source>
        <strain evidence="16">MJ17</strain>
    </source>
</reference>
<dbReference type="InterPro" id="IPR007197">
    <property type="entry name" value="rSAM"/>
</dbReference>
<evidence type="ECO:0000256" key="1">
    <source>
        <dbReference type="ARBA" id="ARBA00004496"/>
    </source>
</evidence>
<dbReference type="PROSITE" id="PS51918">
    <property type="entry name" value="RADICAL_SAM"/>
    <property type="match status" value="1"/>
</dbReference>
<keyword evidence="12 14" id="KW-0411">Iron-sulfur</keyword>
<evidence type="ECO:0000256" key="13">
    <source>
        <dbReference type="ARBA" id="ARBA00023157"/>
    </source>
</evidence>
<dbReference type="InterPro" id="IPR048641">
    <property type="entry name" value="RlmN_N"/>
</dbReference>
<dbReference type="GO" id="GO:0051539">
    <property type="term" value="F:4 iron, 4 sulfur cluster binding"/>
    <property type="evidence" value="ECO:0007669"/>
    <property type="project" value="UniProtKB-UniRule"/>
</dbReference>
<evidence type="ECO:0000256" key="8">
    <source>
        <dbReference type="ARBA" id="ARBA00022691"/>
    </source>
</evidence>
<dbReference type="FunFam" id="3.20.20.70:FF:000008">
    <property type="entry name" value="Dual-specificity RNA methyltransferase RlmN"/>
    <property type="match status" value="1"/>
</dbReference>
<dbReference type="GO" id="GO:0019843">
    <property type="term" value="F:rRNA binding"/>
    <property type="evidence" value="ECO:0007669"/>
    <property type="project" value="UniProtKB-UniRule"/>
</dbReference>
<feature type="binding site" evidence="14">
    <location>
        <position position="141"/>
    </location>
    <ligand>
        <name>[4Fe-4S] cluster</name>
        <dbReference type="ChEBI" id="CHEBI:49883"/>
        <note>4Fe-4S-S-AdoMet</note>
    </ligand>
</feature>
<keyword evidence="3 14" id="KW-0004">4Fe-4S</keyword>
<dbReference type="Proteomes" id="UP000640485">
    <property type="component" value="Unassembled WGS sequence"/>
</dbReference>
<evidence type="ECO:0000256" key="10">
    <source>
        <dbReference type="ARBA" id="ARBA00022723"/>
    </source>
</evidence>
<feature type="binding site" evidence="14">
    <location>
        <position position="225"/>
    </location>
    <ligand>
        <name>S-adenosyl-L-methionine</name>
        <dbReference type="ChEBI" id="CHEBI:59789"/>
    </ligand>
</feature>
<dbReference type="SFLD" id="SFLDS00029">
    <property type="entry name" value="Radical_SAM"/>
    <property type="match status" value="1"/>
</dbReference>
<comment type="miscellaneous">
    <text evidence="14">Reaction proceeds by a ping-pong mechanism involving intermediate methylation of a conserved cysteine residue.</text>
</comment>
<dbReference type="Pfam" id="PF21016">
    <property type="entry name" value="RlmN_N"/>
    <property type="match status" value="1"/>
</dbReference>
<feature type="binding site" evidence="14">
    <location>
        <begin position="247"/>
        <end position="249"/>
    </location>
    <ligand>
        <name>S-adenosyl-L-methionine</name>
        <dbReference type="ChEBI" id="CHEBI:59789"/>
    </ligand>
</feature>
<dbReference type="GO" id="GO:0046872">
    <property type="term" value="F:metal ion binding"/>
    <property type="evidence" value="ECO:0007669"/>
    <property type="project" value="UniProtKB-KW"/>
</dbReference>
<comment type="catalytic activity">
    <reaction evidence="14">
        <text>adenosine(37) in tRNA + 2 reduced [2Fe-2S]-[ferredoxin] + 2 S-adenosyl-L-methionine = 2-methyladenosine(37) in tRNA + 5'-deoxyadenosine + L-methionine + 2 oxidized [2Fe-2S]-[ferredoxin] + S-adenosyl-L-homocysteine</text>
        <dbReference type="Rhea" id="RHEA:43332"/>
        <dbReference type="Rhea" id="RHEA-COMP:10000"/>
        <dbReference type="Rhea" id="RHEA-COMP:10001"/>
        <dbReference type="Rhea" id="RHEA-COMP:10162"/>
        <dbReference type="Rhea" id="RHEA-COMP:10485"/>
        <dbReference type="ChEBI" id="CHEBI:17319"/>
        <dbReference type="ChEBI" id="CHEBI:33737"/>
        <dbReference type="ChEBI" id="CHEBI:33738"/>
        <dbReference type="ChEBI" id="CHEBI:57844"/>
        <dbReference type="ChEBI" id="CHEBI:57856"/>
        <dbReference type="ChEBI" id="CHEBI:59789"/>
        <dbReference type="ChEBI" id="CHEBI:74411"/>
        <dbReference type="ChEBI" id="CHEBI:74497"/>
        <dbReference type="EC" id="2.1.1.192"/>
    </reaction>
</comment>
<evidence type="ECO:0000256" key="6">
    <source>
        <dbReference type="ARBA" id="ARBA00022603"/>
    </source>
</evidence>
<dbReference type="HAMAP" id="MF_01849">
    <property type="entry name" value="RNA_methyltr_RlmN"/>
    <property type="match status" value="1"/>
</dbReference>
<feature type="binding site" evidence="14">
    <location>
        <position position="324"/>
    </location>
    <ligand>
        <name>S-adenosyl-L-methionine</name>
        <dbReference type="ChEBI" id="CHEBI:59789"/>
    </ligand>
</feature>
<comment type="subcellular location">
    <subcellularLocation>
        <location evidence="1 14">Cytoplasm</location>
    </subcellularLocation>
</comment>
<keyword evidence="5 14" id="KW-0698">rRNA processing</keyword>
<feature type="binding site" evidence="14">
    <location>
        <begin position="193"/>
        <end position="194"/>
    </location>
    <ligand>
        <name>S-adenosyl-L-methionine</name>
        <dbReference type="ChEBI" id="CHEBI:59789"/>
    </ligand>
</feature>
<keyword evidence="9 14" id="KW-0819">tRNA processing</keyword>
<evidence type="ECO:0000256" key="14">
    <source>
        <dbReference type="HAMAP-Rule" id="MF_01849"/>
    </source>
</evidence>
<dbReference type="AlphaFoldDB" id="A0A934VT93"/>
<keyword evidence="11 14" id="KW-0408">Iron</keyword>
<name>A0A934VT93_9RHOB</name>
<dbReference type="GO" id="GO:0030488">
    <property type="term" value="P:tRNA methylation"/>
    <property type="evidence" value="ECO:0007669"/>
    <property type="project" value="UniProtKB-UniRule"/>
</dbReference>
<evidence type="ECO:0000256" key="7">
    <source>
        <dbReference type="ARBA" id="ARBA00022679"/>
    </source>
</evidence>
<evidence type="ECO:0000256" key="2">
    <source>
        <dbReference type="ARBA" id="ARBA00007544"/>
    </source>
</evidence>
<gene>
    <name evidence="14 16" type="primary">rlmN</name>
    <name evidence="16" type="ORF">JJJ17_00880</name>
</gene>
<dbReference type="InterPro" id="IPR004383">
    <property type="entry name" value="rRNA_lsu_MTrfase_RlmN/Cfr"/>
</dbReference>
<keyword evidence="10 14" id="KW-0479">Metal-binding</keyword>
<evidence type="ECO:0000313" key="16">
    <source>
        <dbReference type="EMBL" id="MBK4214471.1"/>
    </source>
</evidence>
<sequence length="391" mass="43222">MSAPITQDVLTIPRKLPEGGRINIVGLTRNQLLDALLEAGTPAKQAKMRVGQVWQWIYHWGVRDFAQMTNLAKEYRALLTEKFEIGLPEIVTRQVSADGTRKYLLRIAGGHEVEAVYIPEEGRGTLCVSSQVGCTLTCSFCHTGTQKLVRNLTPGEIVGQLLVARDDLGEWPIPGAPKDETRLVSNMVLMGMGEPLYNFESVRDAMQVVMDNEGLSLSRRRITLSTSGVVPEIARTAEEIGCLLAVSFHATTDEVRNTLVPINRRWNIEALLAALREYPRLSNSERITFEYVMLDGVNDSDADARRLVKLIRGIPAKINLIPFNEWPGAPYKRSSWERIQAFADIVHKAGYASPIRTPRGEDIMAACGQLKSATERGRKSKAQVAAEAAAG</sequence>
<evidence type="ECO:0000256" key="3">
    <source>
        <dbReference type="ARBA" id="ARBA00022485"/>
    </source>
</evidence>
<dbReference type="CDD" id="cd01335">
    <property type="entry name" value="Radical_SAM"/>
    <property type="match status" value="1"/>
</dbReference>
<evidence type="ECO:0000256" key="12">
    <source>
        <dbReference type="ARBA" id="ARBA00023014"/>
    </source>
</evidence>
<comment type="caution">
    <text evidence="16">The sequence shown here is derived from an EMBL/GenBank/DDBJ whole genome shotgun (WGS) entry which is preliminary data.</text>
</comment>
<feature type="binding site" evidence="14">
    <location>
        <position position="138"/>
    </location>
    <ligand>
        <name>[4Fe-4S] cluster</name>
        <dbReference type="ChEBI" id="CHEBI:49883"/>
        <note>4Fe-4S-S-AdoMet</note>
    </ligand>
</feature>
<dbReference type="GO" id="GO:0002935">
    <property type="term" value="F:tRNA (adenine(37)-C2)-methyltransferase activity"/>
    <property type="evidence" value="ECO:0007669"/>
    <property type="project" value="UniProtKB-UniRule"/>
</dbReference>
<accession>A0A934VT93</accession>
<comment type="cofactor">
    <cofactor evidence="14">
        <name>[4Fe-4S] cluster</name>
        <dbReference type="ChEBI" id="CHEBI:49883"/>
    </cofactor>
    <text evidence="14">Binds 1 [4Fe-4S] cluster. The cluster is coordinated with 3 cysteines and an exchangeable S-adenosyl-L-methionine.</text>
</comment>